<dbReference type="EMBL" id="UINC01188881">
    <property type="protein sequence ID" value="SVE02308.1"/>
    <property type="molecule type" value="Genomic_DNA"/>
</dbReference>
<dbReference type="AlphaFoldDB" id="A0A383A5Q6"/>
<dbReference type="SUPFAM" id="SSF53649">
    <property type="entry name" value="Alkaline phosphatase-like"/>
    <property type="match status" value="1"/>
</dbReference>
<organism evidence="6">
    <name type="scientific">marine metagenome</name>
    <dbReference type="NCBI Taxonomy" id="408172"/>
    <lineage>
        <taxon>unclassified sequences</taxon>
        <taxon>metagenomes</taxon>
        <taxon>ecological metagenomes</taxon>
    </lineage>
</organism>
<keyword evidence="2" id="KW-0479">Metal-binding</keyword>
<evidence type="ECO:0000256" key="2">
    <source>
        <dbReference type="ARBA" id="ARBA00022723"/>
    </source>
</evidence>
<dbReference type="Gene3D" id="3.40.720.10">
    <property type="entry name" value="Alkaline Phosphatase, subunit A"/>
    <property type="match status" value="1"/>
</dbReference>
<dbReference type="PROSITE" id="PS00523">
    <property type="entry name" value="SULFATASE_1"/>
    <property type="match status" value="1"/>
</dbReference>
<evidence type="ECO:0000256" key="1">
    <source>
        <dbReference type="ARBA" id="ARBA00008779"/>
    </source>
</evidence>
<keyword evidence="4" id="KW-0106">Calcium</keyword>
<dbReference type="PANTHER" id="PTHR42693:SF53">
    <property type="entry name" value="ENDO-4-O-SULFATASE"/>
    <property type="match status" value="1"/>
</dbReference>
<feature type="non-terminal residue" evidence="6">
    <location>
        <position position="129"/>
    </location>
</feature>
<name>A0A383A5Q6_9ZZZZ</name>
<feature type="domain" description="Sulfatase N-terminal" evidence="5">
    <location>
        <begin position="23"/>
        <end position="122"/>
    </location>
</feature>
<evidence type="ECO:0000256" key="4">
    <source>
        <dbReference type="ARBA" id="ARBA00022837"/>
    </source>
</evidence>
<evidence type="ECO:0000313" key="6">
    <source>
        <dbReference type="EMBL" id="SVE02308.1"/>
    </source>
</evidence>
<dbReference type="InterPro" id="IPR000917">
    <property type="entry name" value="Sulfatase_N"/>
</dbReference>
<dbReference type="InterPro" id="IPR017850">
    <property type="entry name" value="Alkaline_phosphatase_core_sf"/>
</dbReference>
<reference evidence="6" key="1">
    <citation type="submission" date="2018-05" db="EMBL/GenBank/DDBJ databases">
        <authorList>
            <person name="Lanie J.A."/>
            <person name="Ng W.-L."/>
            <person name="Kazmierczak K.M."/>
            <person name="Andrzejewski T.M."/>
            <person name="Davidsen T.M."/>
            <person name="Wayne K.J."/>
            <person name="Tettelin H."/>
            <person name="Glass J.I."/>
            <person name="Rusch D."/>
            <person name="Podicherti R."/>
            <person name="Tsui H.-C.T."/>
            <person name="Winkler M.E."/>
        </authorList>
    </citation>
    <scope>NUCLEOTIDE SEQUENCE</scope>
</reference>
<accession>A0A383A5Q6</accession>
<dbReference type="Pfam" id="PF00884">
    <property type="entry name" value="Sulfatase"/>
    <property type="match status" value="1"/>
</dbReference>
<evidence type="ECO:0000259" key="5">
    <source>
        <dbReference type="Pfam" id="PF00884"/>
    </source>
</evidence>
<sequence>MRGFCFALLAVIPLLASAEDARPNFVIIMADDMGWSDIGCYGGEIDTPHIDSLAAGGLRFTRFYNNAVCGPTRASLLTGLYCQQTGHRGDNWNMPKDFSKCVLIPELLRAGGYHTAMVGKWQGRDLAVK</sequence>
<dbReference type="GO" id="GO:0046872">
    <property type="term" value="F:metal ion binding"/>
    <property type="evidence" value="ECO:0007669"/>
    <property type="project" value="UniProtKB-KW"/>
</dbReference>
<dbReference type="InterPro" id="IPR050738">
    <property type="entry name" value="Sulfatase"/>
</dbReference>
<dbReference type="PANTHER" id="PTHR42693">
    <property type="entry name" value="ARYLSULFATASE FAMILY MEMBER"/>
    <property type="match status" value="1"/>
</dbReference>
<proteinExistence type="inferred from homology"/>
<evidence type="ECO:0000256" key="3">
    <source>
        <dbReference type="ARBA" id="ARBA00022801"/>
    </source>
</evidence>
<protein>
    <recommendedName>
        <fullName evidence="5">Sulfatase N-terminal domain-containing protein</fullName>
    </recommendedName>
</protein>
<dbReference type="InterPro" id="IPR024607">
    <property type="entry name" value="Sulfatase_CS"/>
</dbReference>
<keyword evidence="3" id="KW-0378">Hydrolase</keyword>
<gene>
    <name evidence="6" type="ORF">METZ01_LOCUS455162</name>
</gene>
<dbReference type="GO" id="GO:0004065">
    <property type="term" value="F:arylsulfatase activity"/>
    <property type="evidence" value="ECO:0007669"/>
    <property type="project" value="TreeGrafter"/>
</dbReference>
<comment type="similarity">
    <text evidence="1">Belongs to the sulfatase family.</text>
</comment>